<dbReference type="AlphaFoldDB" id="A0A9P9DG62"/>
<gene>
    <name evidence="1" type="ORF">B0J13DRAFT_532630</name>
</gene>
<evidence type="ECO:0000313" key="1">
    <source>
        <dbReference type="EMBL" id="KAH7118553.1"/>
    </source>
</evidence>
<protein>
    <submittedName>
        <fullName evidence="1">Uncharacterized protein</fullName>
    </submittedName>
</protein>
<organism evidence="1 2">
    <name type="scientific">Dactylonectria estremocensis</name>
    <dbReference type="NCBI Taxonomy" id="1079267"/>
    <lineage>
        <taxon>Eukaryota</taxon>
        <taxon>Fungi</taxon>
        <taxon>Dikarya</taxon>
        <taxon>Ascomycota</taxon>
        <taxon>Pezizomycotina</taxon>
        <taxon>Sordariomycetes</taxon>
        <taxon>Hypocreomycetidae</taxon>
        <taxon>Hypocreales</taxon>
        <taxon>Nectriaceae</taxon>
        <taxon>Dactylonectria</taxon>
    </lineage>
</organism>
<name>A0A9P9DG62_9HYPO</name>
<proteinExistence type="predicted"/>
<reference evidence="1" key="1">
    <citation type="journal article" date="2021" name="Nat. Commun.">
        <title>Genetic determinants of endophytism in the Arabidopsis root mycobiome.</title>
        <authorList>
            <person name="Mesny F."/>
            <person name="Miyauchi S."/>
            <person name="Thiergart T."/>
            <person name="Pickel B."/>
            <person name="Atanasova L."/>
            <person name="Karlsson M."/>
            <person name="Huettel B."/>
            <person name="Barry K.W."/>
            <person name="Haridas S."/>
            <person name="Chen C."/>
            <person name="Bauer D."/>
            <person name="Andreopoulos W."/>
            <person name="Pangilinan J."/>
            <person name="LaButti K."/>
            <person name="Riley R."/>
            <person name="Lipzen A."/>
            <person name="Clum A."/>
            <person name="Drula E."/>
            <person name="Henrissat B."/>
            <person name="Kohler A."/>
            <person name="Grigoriev I.V."/>
            <person name="Martin F.M."/>
            <person name="Hacquard S."/>
        </authorList>
    </citation>
    <scope>NUCLEOTIDE SEQUENCE</scope>
    <source>
        <strain evidence="1">MPI-CAGE-AT-0021</strain>
    </source>
</reference>
<dbReference type="Proteomes" id="UP000717696">
    <property type="component" value="Unassembled WGS sequence"/>
</dbReference>
<accession>A0A9P9DG62</accession>
<evidence type="ECO:0000313" key="2">
    <source>
        <dbReference type="Proteomes" id="UP000717696"/>
    </source>
</evidence>
<dbReference type="OrthoDB" id="5342924at2759"/>
<dbReference type="EMBL" id="JAGMUU010000031">
    <property type="protein sequence ID" value="KAH7118553.1"/>
    <property type="molecule type" value="Genomic_DNA"/>
</dbReference>
<keyword evidence="2" id="KW-1185">Reference proteome</keyword>
<comment type="caution">
    <text evidence="1">The sequence shown here is derived from an EMBL/GenBank/DDBJ whole genome shotgun (WGS) entry which is preliminary data.</text>
</comment>
<sequence>MIPDGNTWIVVQGQELKVLCQIALKCVQTSSVLEIILLIGLPTCGSKGRTAEVLLRLTELGGNNFGNIIGTVVVDSLSRCGLVPNYNVTHSLGATTFGNWKPGEKITQVTDSQVWEYEPPGDESDLTGYVMSVSGCSTSRAALLVHALIAMVHTMLVALRSKTSGAWDSILELVTLARMLTPPPKLLLANACAGI</sequence>